<dbReference type="Proteomes" id="UP000620266">
    <property type="component" value="Unassembled WGS sequence"/>
</dbReference>
<evidence type="ECO:0000256" key="1">
    <source>
        <dbReference type="SAM" id="Phobius"/>
    </source>
</evidence>
<dbReference type="AlphaFoldDB" id="A0A8J2XYD8"/>
<keyword evidence="1" id="KW-0472">Membrane</keyword>
<reference evidence="2" key="2">
    <citation type="submission" date="2020-09" db="EMBL/GenBank/DDBJ databases">
        <authorList>
            <person name="Sun Q."/>
            <person name="Sedlacek I."/>
        </authorList>
    </citation>
    <scope>NUCLEOTIDE SEQUENCE</scope>
    <source>
        <strain evidence="2">CCM 7086</strain>
    </source>
</reference>
<keyword evidence="1" id="KW-1133">Transmembrane helix</keyword>
<comment type="caution">
    <text evidence="2">The sequence shown here is derived from an EMBL/GenBank/DDBJ whole genome shotgun (WGS) entry which is preliminary data.</text>
</comment>
<proteinExistence type="predicted"/>
<keyword evidence="1" id="KW-0812">Transmembrane</keyword>
<accession>A0A8J2XYD8</accession>
<feature type="transmembrane region" description="Helical" evidence="1">
    <location>
        <begin position="49"/>
        <end position="77"/>
    </location>
</feature>
<organism evidence="2 3">
    <name type="scientific">Oxalicibacterium flavum</name>
    <dbReference type="NCBI Taxonomy" id="179467"/>
    <lineage>
        <taxon>Bacteria</taxon>
        <taxon>Pseudomonadati</taxon>
        <taxon>Pseudomonadota</taxon>
        <taxon>Betaproteobacteria</taxon>
        <taxon>Burkholderiales</taxon>
        <taxon>Oxalobacteraceae</taxon>
        <taxon>Oxalicibacterium</taxon>
    </lineage>
</organism>
<gene>
    <name evidence="2" type="ORF">GCM10007205_21610</name>
</gene>
<evidence type="ECO:0000313" key="2">
    <source>
        <dbReference type="EMBL" id="GGC12168.1"/>
    </source>
</evidence>
<dbReference type="RefSeq" id="WP_188396271.1">
    <property type="nucleotide sequence ID" value="NZ_BMCG01000004.1"/>
</dbReference>
<name>A0A8J2XYD8_9BURK</name>
<dbReference type="EMBL" id="BMCG01000004">
    <property type="protein sequence ID" value="GGC12168.1"/>
    <property type="molecule type" value="Genomic_DNA"/>
</dbReference>
<sequence length="118" mass="12408">MESISHHDRFLSSLLDAGAPLILWALWLFGIYAYAAVACDTALANTTWAGHPAIVVVLAGTTGLTLLILLAMLARAIARLCAAPRSLMAFARVGIALLGLIGTVWGALPIFMMTNCVA</sequence>
<evidence type="ECO:0008006" key="4">
    <source>
        <dbReference type="Google" id="ProtNLM"/>
    </source>
</evidence>
<feature type="transmembrane region" description="Helical" evidence="1">
    <location>
        <begin position="21"/>
        <end position="43"/>
    </location>
</feature>
<keyword evidence="3" id="KW-1185">Reference proteome</keyword>
<feature type="transmembrane region" description="Helical" evidence="1">
    <location>
        <begin position="89"/>
        <end position="112"/>
    </location>
</feature>
<protein>
    <recommendedName>
        <fullName evidence="4">Transmembrane protein</fullName>
    </recommendedName>
</protein>
<reference evidence="2" key="1">
    <citation type="journal article" date="2014" name="Int. J. Syst. Evol. Microbiol.">
        <title>Complete genome sequence of Corynebacterium casei LMG S-19264T (=DSM 44701T), isolated from a smear-ripened cheese.</title>
        <authorList>
            <consortium name="US DOE Joint Genome Institute (JGI-PGF)"/>
            <person name="Walter F."/>
            <person name="Albersmeier A."/>
            <person name="Kalinowski J."/>
            <person name="Ruckert C."/>
        </authorList>
    </citation>
    <scope>NUCLEOTIDE SEQUENCE</scope>
    <source>
        <strain evidence="2">CCM 7086</strain>
    </source>
</reference>
<evidence type="ECO:0000313" key="3">
    <source>
        <dbReference type="Proteomes" id="UP000620266"/>
    </source>
</evidence>